<dbReference type="EMBL" id="CM016557">
    <property type="protein sequence ID" value="TKW10172.1"/>
    <property type="molecule type" value="Genomic_DNA"/>
</dbReference>
<dbReference type="Gramene" id="TKW10172">
    <property type="protein sequence ID" value="TKW10172"/>
    <property type="gene ID" value="SEVIR_6G144940v2"/>
</dbReference>
<reference evidence="1" key="1">
    <citation type="submission" date="2019-03" db="EMBL/GenBank/DDBJ databases">
        <title>WGS assembly of Setaria viridis.</title>
        <authorList>
            <person name="Huang P."/>
            <person name="Jenkins J."/>
            <person name="Grimwood J."/>
            <person name="Barry K."/>
            <person name="Healey A."/>
            <person name="Mamidi S."/>
            <person name="Sreedasyam A."/>
            <person name="Shu S."/>
            <person name="Feldman M."/>
            <person name="Wu J."/>
            <person name="Yu Y."/>
            <person name="Chen C."/>
            <person name="Johnson J."/>
            <person name="Rokhsar D."/>
            <person name="Baxter I."/>
            <person name="Schmutz J."/>
            <person name="Brutnell T."/>
            <person name="Kellogg E."/>
        </authorList>
    </citation>
    <scope>NUCLEOTIDE SEQUENCE [LARGE SCALE GENOMIC DNA]</scope>
</reference>
<gene>
    <name evidence="1" type="ORF">SEVIR_6G144940v2</name>
</gene>
<dbReference type="AlphaFoldDB" id="A0A4U6U5F3"/>
<organism evidence="1 2">
    <name type="scientific">Setaria viridis</name>
    <name type="common">Green bristlegrass</name>
    <name type="synonym">Setaria italica subsp. viridis</name>
    <dbReference type="NCBI Taxonomy" id="4556"/>
    <lineage>
        <taxon>Eukaryota</taxon>
        <taxon>Viridiplantae</taxon>
        <taxon>Streptophyta</taxon>
        <taxon>Embryophyta</taxon>
        <taxon>Tracheophyta</taxon>
        <taxon>Spermatophyta</taxon>
        <taxon>Magnoliopsida</taxon>
        <taxon>Liliopsida</taxon>
        <taxon>Poales</taxon>
        <taxon>Poaceae</taxon>
        <taxon>PACMAD clade</taxon>
        <taxon>Panicoideae</taxon>
        <taxon>Panicodae</taxon>
        <taxon>Paniceae</taxon>
        <taxon>Cenchrinae</taxon>
        <taxon>Setaria</taxon>
    </lineage>
</organism>
<evidence type="ECO:0000313" key="2">
    <source>
        <dbReference type="Proteomes" id="UP000298652"/>
    </source>
</evidence>
<protein>
    <submittedName>
        <fullName evidence="1">Uncharacterized protein</fullName>
    </submittedName>
</protein>
<sequence length="149" mass="17410">MRAVKPFIYLPLPRRPFYRRSFYHRRSLCQAIAADQIPLPRLTSRRFLSPTPPQVPTLHPGPLVAQHPCRSIRTRRCFRPPPPRLLLTTPKHQKEISRNIQKDLRNLRKSLNWSPTRPTLQTVLTFLANKVRLAGTPREPHQGDHPNRS</sequence>
<evidence type="ECO:0000313" key="1">
    <source>
        <dbReference type="EMBL" id="TKW10172.1"/>
    </source>
</evidence>
<accession>A0A4U6U5F3</accession>
<keyword evidence="2" id="KW-1185">Reference proteome</keyword>
<dbReference type="Proteomes" id="UP000298652">
    <property type="component" value="Chromosome 6"/>
</dbReference>
<proteinExistence type="predicted"/>
<name>A0A4U6U5F3_SETVI</name>